<dbReference type="AlphaFoldDB" id="A0AA41W164"/>
<dbReference type="GO" id="GO:0016788">
    <property type="term" value="F:hydrolase activity, acting on ester bonds"/>
    <property type="evidence" value="ECO:0007669"/>
    <property type="project" value="InterPro"/>
</dbReference>
<accession>A0AA41W164</accession>
<gene>
    <name evidence="5" type="ORF">MKW94_029721</name>
</gene>
<evidence type="ECO:0000256" key="3">
    <source>
        <dbReference type="ARBA" id="ARBA00022963"/>
    </source>
</evidence>
<keyword evidence="3" id="KW-0443">Lipid metabolism</keyword>
<proteinExistence type="inferred from homology"/>
<keyword evidence="2" id="KW-0378">Hydrolase</keyword>
<keyword evidence="4" id="KW-0472">Membrane</keyword>
<comment type="caution">
    <text evidence="5">The sequence shown here is derived from an EMBL/GenBank/DDBJ whole genome shotgun (WGS) entry which is preliminary data.</text>
</comment>
<sequence>MAYYNSLLYFCILFFVFIFNTIITEGIGQVPAVIVFGDSLVDVGNNNHLELSILKSNYPYNGIDYANHKPTGRYSNGKNAADFFAENLGLATSPPYLSIRRAPNKVDVLLNQGGINFASGGAGILNETNKLFKQSISLNEQIAYFKTVHGELMQQLGTVQAQTYLAKSVFLITIGSNDILDKFQGLGVSILRTEPAGDQFINSLVVIMRSKLKTIYHLGARKFAVVGLGLIGCCPKLRSDNHTGECNEQANYWSVKYNRAVKSLLQELKEELTDIHYSLLNTYDIMVDFLQQPALYGFTETESACCGGGEFRAQIPCIAPLAVCCRNRRNHIFWDLYHPTEAASRHIINEFFTGSEKYAYPANLKNLLQI</sequence>
<evidence type="ECO:0000313" key="6">
    <source>
        <dbReference type="Proteomes" id="UP001177140"/>
    </source>
</evidence>
<feature type="transmembrane region" description="Helical" evidence="4">
    <location>
        <begin position="7"/>
        <end position="23"/>
    </location>
</feature>
<keyword evidence="3" id="KW-0442">Lipid degradation</keyword>
<evidence type="ECO:0000256" key="1">
    <source>
        <dbReference type="ARBA" id="ARBA00008668"/>
    </source>
</evidence>
<dbReference type="PANTHER" id="PTHR45648:SF106">
    <property type="entry name" value="ANTHER-SPECIFIC PROLINE-RICH PROTEIN APG"/>
    <property type="match status" value="1"/>
</dbReference>
<dbReference type="Proteomes" id="UP001177140">
    <property type="component" value="Unassembled WGS sequence"/>
</dbReference>
<dbReference type="InterPro" id="IPR051058">
    <property type="entry name" value="GDSL_Est/Lipase"/>
</dbReference>
<evidence type="ECO:0000313" key="5">
    <source>
        <dbReference type="EMBL" id="MCL7051290.1"/>
    </source>
</evidence>
<evidence type="ECO:0000256" key="2">
    <source>
        <dbReference type="ARBA" id="ARBA00022801"/>
    </source>
</evidence>
<keyword evidence="4" id="KW-1133">Transmembrane helix</keyword>
<dbReference type="Pfam" id="PF00657">
    <property type="entry name" value="Lipase_GDSL"/>
    <property type="match status" value="1"/>
</dbReference>
<dbReference type="SUPFAM" id="SSF52266">
    <property type="entry name" value="SGNH hydrolase"/>
    <property type="match status" value="1"/>
</dbReference>
<dbReference type="InterPro" id="IPR036514">
    <property type="entry name" value="SGNH_hydro_sf"/>
</dbReference>
<dbReference type="Gene3D" id="3.40.50.1110">
    <property type="entry name" value="SGNH hydrolase"/>
    <property type="match status" value="1"/>
</dbReference>
<reference evidence="5" key="1">
    <citation type="submission" date="2022-03" db="EMBL/GenBank/DDBJ databases">
        <title>A functionally conserved STORR gene fusion in Papaver species that diverged 16.8 million years ago.</title>
        <authorList>
            <person name="Catania T."/>
        </authorList>
    </citation>
    <scope>NUCLEOTIDE SEQUENCE</scope>
    <source>
        <strain evidence="5">S-191538</strain>
    </source>
</reference>
<evidence type="ECO:0000256" key="4">
    <source>
        <dbReference type="SAM" id="Phobius"/>
    </source>
</evidence>
<dbReference type="EMBL" id="JAJJMA010336935">
    <property type="protein sequence ID" value="MCL7051290.1"/>
    <property type="molecule type" value="Genomic_DNA"/>
</dbReference>
<organism evidence="5 6">
    <name type="scientific">Papaver nudicaule</name>
    <name type="common">Iceland poppy</name>
    <dbReference type="NCBI Taxonomy" id="74823"/>
    <lineage>
        <taxon>Eukaryota</taxon>
        <taxon>Viridiplantae</taxon>
        <taxon>Streptophyta</taxon>
        <taxon>Embryophyta</taxon>
        <taxon>Tracheophyta</taxon>
        <taxon>Spermatophyta</taxon>
        <taxon>Magnoliopsida</taxon>
        <taxon>Ranunculales</taxon>
        <taxon>Papaveraceae</taxon>
        <taxon>Papaveroideae</taxon>
        <taxon>Papaver</taxon>
    </lineage>
</organism>
<dbReference type="CDD" id="cd01837">
    <property type="entry name" value="SGNH_plant_lipase_like"/>
    <property type="match status" value="1"/>
</dbReference>
<keyword evidence="4" id="KW-0812">Transmembrane</keyword>
<evidence type="ECO:0008006" key="7">
    <source>
        <dbReference type="Google" id="ProtNLM"/>
    </source>
</evidence>
<dbReference type="InterPro" id="IPR035669">
    <property type="entry name" value="SGNH_plant_lipase-like"/>
</dbReference>
<name>A0AA41W164_PAPNU</name>
<comment type="similarity">
    <text evidence="1">Belongs to the 'GDSL' lipolytic enzyme family.</text>
</comment>
<protein>
    <recommendedName>
        <fullName evidence="7">GDSL esterase/lipase</fullName>
    </recommendedName>
</protein>
<keyword evidence="6" id="KW-1185">Reference proteome</keyword>
<dbReference type="PANTHER" id="PTHR45648">
    <property type="entry name" value="GDSL LIPASE/ACYLHYDROLASE FAMILY PROTEIN (AFU_ORTHOLOGUE AFUA_4G14700)"/>
    <property type="match status" value="1"/>
</dbReference>
<dbReference type="GO" id="GO:0016042">
    <property type="term" value="P:lipid catabolic process"/>
    <property type="evidence" value="ECO:0007669"/>
    <property type="project" value="UniProtKB-KW"/>
</dbReference>
<dbReference type="InterPro" id="IPR001087">
    <property type="entry name" value="GDSL"/>
</dbReference>